<evidence type="ECO:0000313" key="2">
    <source>
        <dbReference type="Proteomes" id="UP001177021"/>
    </source>
</evidence>
<name>A0ACB0LL56_TRIPR</name>
<organism evidence="1 2">
    <name type="scientific">Trifolium pratense</name>
    <name type="common">Red clover</name>
    <dbReference type="NCBI Taxonomy" id="57577"/>
    <lineage>
        <taxon>Eukaryota</taxon>
        <taxon>Viridiplantae</taxon>
        <taxon>Streptophyta</taxon>
        <taxon>Embryophyta</taxon>
        <taxon>Tracheophyta</taxon>
        <taxon>Spermatophyta</taxon>
        <taxon>Magnoliopsida</taxon>
        <taxon>eudicotyledons</taxon>
        <taxon>Gunneridae</taxon>
        <taxon>Pentapetalae</taxon>
        <taxon>rosids</taxon>
        <taxon>fabids</taxon>
        <taxon>Fabales</taxon>
        <taxon>Fabaceae</taxon>
        <taxon>Papilionoideae</taxon>
        <taxon>50 kb inversion clade</taxon>
        <taxon>NPAAA clade</taxon>
        <taxon>Hologalegina</taxon>
        <taxon>IRL clade</taxon>
        <taxon>Trifolieae</taxon>
        <taxon>Trifolium</taxon>
    </lineage>
</organism>
<protein>
    <submittedName>
        <fullName evidence="1">Uncharacterized protein</fullName>
    </submittedName>
</protein>
<accession>A0ACB0LL56</accession>
<keyword evidence="2" id="KW-1185">Reference proteome</keyword>
<proteinExistence type="predicted"/>
<sequence length="2117" mass="241987">MDAIISIVGSVVPYVFAPIRREVGYLTHYERNFTKLNDSVRNLEASREDINRRVEAEGNNGKKKLVGVETWLEDGNEVIQKAKQLLEDPGRREVGCSGWSFPNLKLRHQLGKKATKIANEVAVVQGRSDFNEVCYLSALYEIASSSATCVGEKFETRELFKEGILKALKDPKACNIGVYGLGGVGKSFLVKEVSEIAKQQKLFDVVVIAHVSKTPDIEKIQVVIADMLGLTFPEESTDGRAIRLRKRIEKEKTVLVILDDIWQPLDLEKVGIPSNKLEKVGIPSNKEHNGCKLLMTSRTQDVLQQMDVQKDFTFRLELLSEVESWSLFQSLAGDVVKGNSFKDVATKIAKQCKGLPLLIRTTARGLKSKDIPAWKDALSQLQSVGHAKMDVIVHSVLELSYNWLASDEIQALFLLSAVLPGDTTSVDYLLKVAMGLDIFMNISTVDDARNRLHSIIESLKASCLLLEGNKRSQHIQMHDLVRDVGISIARRDKHVYMLKPKAGLKECLPKDFPEMCSQIILSQCLLHEIPKKIDCPNVKFFYLSSANHSLKIPNTIFDGMEGLKVLDLTCLNLSSYLPSSFHSLTGLQTLCLDQCILENMDIIGDLKHLEILSLWKSSMVKLPSKIREMTQLRMLDLSNAGIEVIPPNIISSLSNLEELYMGNISIKWEDENSVEQKENDILAELQQLYKLTTLELQIHKARPLPYLNSMFEKLQRYKIAIGDVWQWSDIHDTTLKTLMLKLDTSISSELGIKALIKGVENLYMDEVDGIRNVLYEMNGEGFPLLRHLHIQNNTKIKHIVYSMEWNQVYVSFPNLETLSINNLENLEQICHGLPDINSFSKLSVIKAKNCAQLTYLLSLSMVKSLSNLSKIEVCECNSMKNIVLGDLPNEKVEFCSLRSLTLQHLDTLDNFFSYELMTSSITSARPFFSAQVAFPDLTTLKLSSLILDKIWNDNQYSMYNLSVLIVENCGELKYLFSSTMVETFVNLKRLEISKCNLMNEIIATERRNDVTIALNEVPFPKLETIVLKDMENLKTVWHYQFDTVKTMEVENCEKIVVVFPSSMQKTYHNLEKLVVKDCALVENIFELSSSENSSIESETQLKVINLAQLPKLKKIWSRDPEGILSFHNLQNVDLNYCASMEYVFPFSVATGCPHLEELHIKWCLEIKEIVSEKRQSTCASPRFEFNKLNTILLSGLRSLKGFYAGNHILRCPSLNKIDVYKCAKLNLYKTRSIPQRCQEENLSDLLFQPLLIVEEVIPNLEWMRINDRDAMMIMQSQNLDSLFNKLTFLGLSDYENDEATFPYWFLQNARSLEHLVVADSSFKKIFEDERLVSMKIHTRLKKLSLFQLPKLQHICEDGSLIHPLLEHLEQLYIHHCRSLTNLLPSSVTFSHLTYLWIKKCNKLVNLITSSTAQSLVKLKELNVEDCDSLQEIIMGKENVDIAFVSLQRLMLKGLPSLNNFCSSKCCLKFPLLEQVAVSNCPAMDIFSEGNTSTPSLRKVRIEENGEEWYWKGNLNDTIKKMFEDKVAFPDLTTLKLSSLNLDKIWNDNQYSMYNLSVLIVENCGELKYLFSSTMVETFVNLKRLEISKCNLMNEIIATERRNDVTIALNEVPFPKLETIVLKDMENLKTVWHYQFDTVKTMEVQNCEKIVVVFPSSMQKTYHNLEKLVVKDCALVELIFELSSSENSSIESETQLKVITLDRLPKLKKIWSRDPEGILSFHNLQNVDLNYCASMEYVFPFSVATGCRHLEKLWLRWCRKMKEIVSEKRKSTCASPTFEFNKLNTIWLSGLHSLKGFYAGNHILRCPSLKVLYVLDCAQLNLFLKDVKKDNLSDLFQPLFIVEEVIPNLEWMAINDRDAMVILKSQNLDSLFNKLTYLGLYEFMNEEATFPYWFLQNARSLEYLFVADSSFKKIFEDERLVTMKIHTRLKLLSLFYLPKLQHICEDGSLIHPLLEHLEQLYIFGCPSLTNLLLPSSVTFSHLTNLEITECNKLVNLISSSTAQSLVKLTELNVEDCDSLQEIIMGKENVDIAFVSLKRLMLKGLPSLNNFCSSKCFLKFPLLEYVLVSNCPVMEIFSEGNTSTPSLRKVKIEENGEECYWKGNLNDTIKKMFEDKSLS</sequence>
<dbReference type="EMBL" id="CASHSV030000615">
    <property type="protein sequence ID" value="CAJ2670260.1"/>
    <property type="molecule type" value="Genomic_DNA"/>
</dbReference>
<dbReference type="Proteomes" id="UP001177021">
    <property type="component" value="Unassembled WGS sequence"/>
</dbReference>
<comment type="caution">
    <text evidence="1">The sequence shown here is derived from an EMBL/GenBank/DDBJ whole genome shotgun (WGS) entry which is preliminary data.</text>
</comment>
<gene>
    <name evidence="1" type="ORF">MILVUS5_LOCUS34316</name>
</gene>
<reference evidence="1" key="1">
    <citation type="submission" date="2023-10" db="EMBL/GenBank/DDBJ databases">
        <authorList>
            <person name="Rodriguez Cubillos JULIANA M."/>
            <person name="De Vega J."/>
        </authorList>
    </citation>
    <scope>NUCLEOTIDE SEQUENCE</scope>
</reference>
<evidence type="ECO:0000313" key="1">
    <source>
        <dbReference type="EMBL" id="CAJ2670260.1"/>
    </source>
</evidence>